<name>A0A6F8PNX5_9GAMM</name>
<evidence type="ECO:0000256" key="6">
    <source>
        <dbReference type="ARBA" id="ARBA00022723"/>
    </source>
</evidence>
<dbReference type="InterPro" id="IPR010994">
    <property type="entry name" value="RuvA_2-like"/>
</dbReference>
<evidence type="ECO:0000256" key="12">
    <source>
        <dbReference type="ARBA" id="ARBA00034005"/>
    </source>
</evidence>
<dbReference type="Gene3D" id="6.20.10.30">
    <property type="match status" value="1"/>
</dbReference>
<dbReference type="GO" id="GO:0046872">
    <property type="term" value="F:metal ion binding"/>
    <property type="evidence" value="ECO:0007669"/>
    <property type="project" value="UniProtKB-KW"/>
</dbReference>
<dbReference type="InterPro" id="IPR013839">
    <property type="entry name" value="DNAligase_adenylation"/>
</dbReference>
<sequence>MSNLDLFGDDPQPIHADTPQNPTDSVRYQTLKTEIQMHNVNYYALDNPQISDAQYDALFQELLSLEARFPEWISPDSPSQRVGSEPLKGFESVKHVVAMMSLDNAFSDEDLMAFYQRALRGLNLSENSELSFSAEPKMDGLAINLRYDNGQLIQATTRGDGQTGEDVTHNIRTIRTIPLQLLTQDWPKVLEVRGEVFMPKSAFEQLNQTQLASGEKPFANPRNAAAGSLRQLDPKITAKRHLSFYVYGWGEVSEMFQLPERYTQVLVEFKRWGLPINPDAKVVLGKQAMLEYYQSLADKRASLAYEIDGIVYKCDQIAQQKLLGFTARAPRWAIARKFPAQEVWTTLLDIEVQVGRTGALTPVARLEPVSVGGVMVSNATLHNLEELHRKDVRVGDTVIVRRAGDVIPEVVGPVLAKRPDTTQLFVMPSACPECGSDVVKELDKAVHRCTGGLFCPAQRKRALAHFVSRKAMDIQGLGEKLIDTLVEQGLVAHPDDFYRLTLEDLASLPRMALKSAQNVLDALEASKNTTLPRFLYSLGINEVGEVTAKNLALHFETLDALMQASLEDLVAVDDVGDVVASHIQSFFKQTHNQEVIRALCDLGVQWPAIQKFIADIESPFANKVVVLTGTLTVMARDEAQRLLEKVGAKVTGSVSAKTDFVVAGDKAGSKKTKAEALGIPVLTENEWLAMMPQVEG</sequence>
<dbReference type="PROSITE" id="PS01056">
    <property type="entry name" value="DNA_LIGASE_N2"/>
    <property type="match status" value="1"/>
</dbReference>
<evidence type="ECO:0000256" key="8">
    <source>
        <dbReference type="ARBA" id="ARBA00022833"/>
    </source>
</evidence>
<dbReference type="InterPro" id="IPR001679">
    <property type="entry name" value="DNA_ligase"/>
</dbReference>
<dbReference type="FunFam" id="1.10.150.20:FF:000006">
    <property type="entry name" value="DNA ligase"/>
    <property type="match status" value="1"/>
</dbReference>
<comment type="similarity">
    <text evidence="13 14">Belongs to the NAD-dependent DNA ligase family. LigA subfamily.</text>
</comment>
<dbReference type="Gene3D" id="1.10.150.20">
    <property type="entry name" value="5' to 3' exonuclease, C-terminal subdomain"/>
    <property type="match status" value="2"/>
</dbReference>
<dbReference type="Gene3D" id="1.10.287.610">
    <property type="entry name" value="Helix hairpin bin"/>
    <property type="match status" value="1"/>
</dbReference>
<evidence type="ECO:0000256" key="14">
    <source>
        <dbReference type="HAMAP-Rule" id="MF_01588"/>
    </source>
</evidence>
<keyword evidence="9 14" id="KW-0460">Magnesium</keyword>
<dbReference type="PROSITE" id="PS50172">
    <property type="entry name" value="BRCT"/>
    <property type="match status" value="1"/>
</dbReference>
<dbReference type="FunFam" id="2.40.50.140:FF:000012">
    <property type="entry name" value="DNA ligase"/>
    <property type="match status" value="1"/>
</dbReference>
<comment type="cofactor">
    <cofactor evidence="14">
        <name>Mg(2+)</name>
        <dbReference type="ChEBI" id="CHEBI:18420"/>
    </cofactor>
    <cofactor evidence="14">
        <name>Mn(2+)</name>
        <dbReference type="ChEBI" id="CHEBI:29035"/>
    </cofactor>
</comment>
<feature type="binding site" evidence="14">
    <location>
        <begin position="101"/>
        <end position="102"/>
    </location>
    <ligand>
        <name>NAD(+)</name>
        <dbReference type="ChEBI" id="CHEBI:57540"/>
    </ligand>
</feature>
<dbReference type="SMART" id="SM00292">
    <property type="entry name" value="BRCT"/>
    <property type="match status" value="1"/>
</dbReference>
<dbReference type="Proteomes" id="UP000501466">
    <property type="component" value="Chromosome"/>
</dbReference>
<dbReference type="CDD" id="cd00114">
    <property type="entry name" value="LIGANc"/>
    <property type="match status" value="1"/>
</dbReference>
<protein>
    <recommendedName>
        <fullName evidence="3 14">DNA ligase</fullName>
        <ecNumber evidence="2 14">6.5.1.2</ecNumber>
    </recommendedName>
    <alternativeName>
        <fullName evidence="14">Polydeoxyribonucleotide synthase [NAD(+)]</fullName>
    </alternativeName>
</protein>
<dbReference type="PANTHER" id="PTHR23389:SF9">
    <property type="entry name" value="DNA LIGASE"/>
    <property type="match status" value="1"/>
</dbReference>
<dbReference type="Pfam" id="PF03120">
    <property type="entry name" value="OB_DNA_ligase"/>
    <property type="match status" value="1"/>
</dbReference>
<dbReference type="AlphaFoldDB" id="A0A6F8PNX5"/>
<dbReference type="SUPFAM" id="SSF56091">
    <property type="entry name" value="DNA ligase/mRNA capping enzyme, catalytic domain"/>
    <property type="match status" value="1"/>
</dbReference>
<keyword evidence="6 14" id="KW-0479">Metal-binding</keyword>
<evidence type="ECO:0000256" key="16">
    <source>
        <dbReference type="SAM" id="MobiDB-lite"/>
    </source>
</evidence>
<accession>A0A6F8PNX5</accession>
<feature type="binding site" evidence="14">
    <location>
        <position position="434"/>
    </location>
    <ligand>
        <name>Zn(2+)</name>
        <dbReference type="ChEBI" id="CHEBI:29105"/>
    </ligand>
</feature>
<dbReference type="SUPFAM" id="SSF50249">
    <property type="entry name" value="Nucleic acid-binding proteins"/>
    <property type="match status" value="1"/>
</dbReference>
<evidence type="ECO:0000256" key="2">
    <source>
        <dbReference type="ARBA" id="ARBA00012722"/>
    </source>
</evidence>
<feature type="active site" description="N6-AMP-lysine intermediate" evidence="14">
    <location>
        <position position="137"/>
    </location>
</feature>
<reference evidence="19" key="1">
    <citation type="submission" date="2019-11" db="EMBL/GenBank/DDBJ databases">
        <title>Isolation and characterization of two novel species in the genus Thiomicrorhabdus.</title>
        <authorList>
            <person name="Mochizuki J."/>
            <person name="Kojima H."/>
            <person name="Fukui M."/>
        </authorList>
    </citation>
    <scope>NUCLEOTIDE SEQUENCE [LARGE SCALE GENOMIC DNA]</scope>
    <source>
        <strain evidence="19">AkT22</strain>
    </source>
</reference>
<keyword evidence="7 14" id="KW-0227">DNA damage</keyword>
<dbReference type="FunFam" id="3.30.470.30:FF:000001">
    <property type="entry name" value="DNA ligase"/>
    <property type="match status" value="1"/>
</dbReference>
<comment type="function">
    <text evidence="1 14">DNA ligase that catalyzes the formation of phosphodiester linkages between 5'-phosphoryl and 3'-hydroxyl groups in double-stranded DNA using NAD as a coenzyme and as the energy source for the reaction. It is essential for DNA replication and repair of damaged DNA.</text>
</comment>
<feature type="domain" description="BRCT" evidence="17">
    <location>
        <begin position="615"/>
        <end position="688"/>
    </location>
</feature>
<feature type="binding site" evidence="14">
    <location>
        <position position="337"/>
    </location>
    <ligand>
        <name>NAD(+)</name>
        <dbReference type="ChEBI" id="CHEBI:57540"/>
    </ligand>
</feature>
<dbReference type="NCBIfam" id="TIGR00575">
    <property type="entry name" value="dnlj"/>
    <property type="match status" value="1"/>
</dbReference>
<dbReference type="InterPro" id="IPR033136">
    <property type="entry name" value="DNA_ligase_CS"/>
</dbReference>
<evidence type="ECO:0000256" key="7">
    <source>
        <dbReference type="ARBA" id="ARBA00022763"/>
    </source>
</evidence>
<proteinExistence type="inferred from homology"/>
<gene>
    <name evidence="14 18" type="primary">ligA</name>
    <name evidence="18" type="ORF">THMIRHAT_14360</name>
</gene>
<dbReference type="GO" id="GO:0006281">
    <property type="term" value="P:DNA repair"/>
    <property type="evidence" value="ECO:0007669"/>
    <property type="project" value="UniProtKB-KW"/>
</dbReference>
<evidence type="ECO:0000256" key="13">
    <source>
        <dbReference type="ARBA" id="ARBA00060881"/>
    </source>
</evidence>
<keyword evidence="11 14" id="KW-0234">DNA repair</keyword>
<dbReference type="InterPro" id="IPR013840">
    <property type="entry name" value="DNAligase_N"/>
</dbReference>
<keyword evidence="4 14" id="KW-0436">Ligase</keyword>
<organism evidence="18 19">
    <name type="scientific">Thiosulfativibrio zosterae</name>
    <dbReference type="NCBI Taxonomy" id="2675053"/>
    <lineage>
        <taxon>Bacteria</taxon>
        <taxon>Pseudomonadati</taxon>
        <taxon>Pseudomonadota</taxon>
        <taxon>Gammaproteobacteria</taxon>
        <taxon>Thiotrichales</taxon>
        <taxon>Piscirickettsiaceae</taxon>
        <taxon>Thiosulfativibrio</taxon>
    </lineage>
</organism>
<feature type="binding site" evidence="14">
    <location>
        <position position="431"/>
    </location>
    <ligand>
        <name>Zn(2+)</name>
        <dbReference type="ChEBI" id="CHEBI:29105"/>
    </ligand>
</feature>
<dbReference type="SUPFAM" id="SSF52113">
    <property type="entry name" value="BRCT domain"/>
    <property type="match status" value="1"/>
</dbReference>
<dbReference type="InterPro" id="IPR004150">
    <property type="entry name" value="NAD_DNA_ligase_OB"/>
</dbReference>
<keyword evidence="14" id="KW-0464">Manganese</keyword>
<dbReference type="Gene3D" id="2.40.50.140">
    <property type="entry name" value="Nucleic acid-binding proteins"/>
    <property type="match status" value="1"/>
</dbReference>
<feature type="binding site" evidence="14">
    <location>
        <position position="313"/>
    </location>
    <ligand>
        <name>NAD(+)</name>
        <dbReference type="ChEBI" id="CHEBI:57540"/>
    </ligand>
</feature>
<evidence type="ECO:0000256" key="5">
    <source>
        <dbReference type="ARBA" id="ARBA00022705"/>
    </source>
</evidence>
<feature type="region of interest" description="Disordered" evidence="16">
    <location>
        <begin position="1"/>
        <end position="24"/>
    </location>
</feature>
<keyword evidence="19" id="KW-1185">Reference proteome</keyword>
<keyword evidence="10 14" id="KW-0520">NAD</keyword>
<dbReference type="EMBL" id="AP021888">
    <property type="protein sequence ID" value="BBP43690.1"/>
    <property type="molecule type" value="Genomic_DNA"/>
</dbReference>
<evidence type="ECO:0000313" key="19">
    <source>
        <dbReference type="Proteomes" id="UP000501466"/>
    </source>
</evidence>
<dbReference type="Pfam" id="PF03119">
    <property type="entry name" value="DNA_ligase_ZBD"/>
    <property type="match status" value="1"/>
</dbReference>
<dbReference type="InterPro" id="IPR041663">
    <property type="entry name" value="DisA/LigA_HHH"/>
</dbReference>
<dbReference type="PANTHER" id="PTHR23389">
    <property type="entry name" value="CHROMOSOME TRANSMISSION FIDELITY FACTOR 18"/>
    <property type="match status" value="1"/>
</dbReference>
<dbReference type="HAMAP" id="MF_01588">
    <property type="entry name" value="DNA_ligase_A"/>
    <property type="match status" value="1"/>
</dbReference>
<evidence type="ECO:0000256" key="1">
    <source>
        <dbReference type="ARBA" id="ARBA00004067"/>
    </source>
</evidence>
<dbReference type="InterPro" id="IPR012340">
    <property type="entry name" value="NA-bd_OB-fold"/>
</dbReference>
<evidence type="ECO:0000256" key="10">
    <source>
        <dbReference type="ARBA" id="ARBA00023027"/>
    </source>
</evidence>
<keyword evidence="5 14" id="KW-0235">DNA replication</keyword>
<evidence type="ECO:0000256" key="3">
    <source>
        <dbReference type="ARBA" id="ARBA00013308"/>
    </source>
</evidence>
<evidence type="ECO:0000256" key="9">
    <source>
        <dbReference type="ARBA" id="ARBA00022842"/>
    </source>
</evidence>
<feature type="binding site" evidence="14">
    <location>
        <position position="158"/>
    </location>
    <ligand>
        <name>NAD(+)</name>
        <dbReference type="ChEBI" id="CHEBI:57540"/>
    </ligand>
</feature>
<dbReference type="PIRSF" id="PIRSF001604">
    <property type="entry name" value="LigA"/>
    <property type="match status" value="1"/>
</dbReference>
<dbReference type="Gene3D" id="3.40.50.10190">
    <property type="entry name" value="BRCT domain"/>
    <property type="match status" value="1"/>
</dbReference>
<feature type="binding site" evidence="14">
    <location>
        <position position="455"/>
    </location>
    <ligand>
        <name>Zn(2+)</name>
        <dbReference type="ChEBI" id="CHEBI:29105"/>
    </ligand>
</feature>
<feature type="binding site" evidence="14">
    <location>
        <position position="135"/>
    </location>
    <ligand>
        <name>NAD(+)</name>
        <dbReference type="ChEBI" id="CHEBI:57540"/>
    </ligand>
</feature>
<evidence type="ECO:0000259" key="17">
    <source>
        <dbReference type="PROSITE" id="PS50172"/>
    </source>
</evidence>
<dbReference type="GO" id="GO:0003911">
    <property type="term" value="F:DNA ligase (NAD+) activity"/>
    <property type="evidence" value="ECO:0007669"/>
    <property type="project" value="UniProtKB-UniRule"/>
</dbReference>
<dbReference type="InterPro" id="IPR001357">
    <property type="entry name" value="BRCT_dom"/>
</dbReference>
<comment type="caution">
    <text evidence="14">Lacks conserved residue(s) required for the propagation of feature annotation.</text>
</comment>
<dbReference type="FunFam" id="1.10.150.20:FF:000007">
    <property type="entry name" value="DNA ligase"/>
    <property type="match status" value="1"/>
</dbReference>
<evidence type="ECO:0000256" key="4">
    <source>
        <dbReference type="ARBA" id="ARBA00022598"/>
    </source>
</evidence>
<dbReference type="InterPro" id="IPR018239">
    <property type="entry name" value="DNA_ligase_AS"/>
</dbReference>
<dbReference type="Pfam" id="PF00533">
    <property type="entry name" value="BRCT"/>
    <property type="match status" value="1"/>
</dbReference>
<dbReference type="Pfam" id="PF01653">
    <property type="entry name" value="DNA_ligase_aden"/>
    <property type="match status" value="1"/>
</dbReference>
<evidence type="ECO:0000256" key="11">
    <source>
        <dbReference type="ARBA" id="ARBA00023204"/>
    </source>
</evidence>
<dbReference type="SMART" id="SM00532">
    <property type="entry name" value="LIGANc"/>
    <property type="match status" value="1"/>
</dbReference>
<dbReference type="EC" id="6.5.1.2" evidence="2 14"/>
<dbReference type="InterPro" id="IPR004149">
    <property type="entry name" value="Znf_DNAligase_C4"/>
</dbReference>
<evidence type="ECO:0000256" key="15">
    <source>
        <dbReference type="RuleBase" id="RU000618"/>
    </source>
</evidence>
<comment type="catalytic activity">
    <reaction evidence="12 14 15">
        <text>NAD(+) + (deoxyribonucleotide)n-3'-hydroxyl + 5'-phospho-(deoxyribonucleotide)m = (deoxyribonucleotide)n+m + AMP + beta-nicotinamide D-nucleotide.</text>
        <dbReference type="EC" id="6.5.1.2"/>
    </reaction>
</comment>
<dbReference type="Gene3D" id="3.30.470.30">
    <property type="entry name" value="DNA ligase/mRNA capping enzyme"/>
    <property type="match status" value="1"/>
</dbReference>
<dbReference type="SUPFAM" id="SSF47781">
    <property type="entry name" value="RuvA domain 2-like"/>
    <property type="match status" value="1"/>
</dbReference>
<dbReference type="KEGG" id="tzo:THMIRHAT_14360"/>
<dbReference type="CDD" id="cd17748">
    <property type="entry name" value="BRCT_DNA_ligase_like"/>
    <property type="match status" value="1"/>
</dbReference>
<dbReference type="Pfam" id="PF12826">
    <property type="entry name" value="HHH_2"/>
    <property type="match status" value="1"/>
</dbReference>
<feature type="binding site" evidence="14">
    <location>
        <begin position="52"/>
        <end position="56"/>
    </location>
    <ligand>
        <name>NAD(+)</name>
        <dbReference type="ChEBI" id="CHEBI:57540"/>
    </ligand>
</feature>
<keyword evidence="8 14" id="KW-0862">Zinc</keyword>
<dbReference type="GO" id="GO:0006260">
    <property type="term" value="P:DNA replication"/>
    <property type="evidence" value="ECO:0007669"/>
    <property type="project" value="UniProtKB-KW"/>
</dbReference>
<dbReference type="Pfam" id="PF14520">
    <property type="entry name" value="HHH_5"/>
    <property type="match status" value="1"/>
</dbReference>
<dbReference type="InterPro" id="IPR036420">
    <property type="entry name" value="BRCT_dom_sf"/>
</dbReference>
<evidence type="ECO:0000313" key="18">
    <source>
        <dbReference type="EMBL" id="BBP43690.1"/>
    </source>
</evidence>
<dbReference type="GO" id="GO:0005829">
    <property type="term" value="C:cytosol"/>
    <property type="evidence" value="ECO:0007669"/>
    <property type="project" value="TreeGrafter"/>
</dbReference>
<feature type="binding site" evidence="14">
    <location>
        <position position="195"/>
    </location>
    <ligand>
        <name>NAD(+)</name>
        <dbReference type="ChEBI" id="CHEBI:57540"/>
    </ligand>
</feature>
<dbReference type="NCBIfam" id="NF005932">
    <property type="entry name" value="PRK07956.1"/>
    <property type="match status" value="1"/>
</dbReference>
<dbReference type="PROSITE" id="PS01055">
    <property type="entry name" value="DNA_LIGASE_N1"/>
    <property type="match status" value="1"/>
</dbReference>